<evidence type="ECO:0000256" key="4">
    <source>
        <dbReference type="ARBA" id="ARBA00022989"/>
    </source>
</evidence>
<evidence type="ECO:0000256" key="3">
    <source>
        <dbReference type="ARBA" id="ARBA00022692"/>
    </source>
</evidence>
<comment type="similarity">
    <text evidence="2">Belongs to the ammonium transporter (TC 2.A.49) family. Rh subfamily.</text>
</comment>
<dbReference type="RefSeq" id="XP_013897412.1">
    <property type="nucleotide sequence ID" value="XM_014041958.1"/>
</dbReference>
<name>A0A0D2JG14_9CHLO</name>
<dbReference type="GeneID" id="25742445"/>
<feature type="transmembrane region" description="Helical" evidence="6">
    <location>
        <begin position="209"/>
        <end position="229"/>
    </location>
</feature>
<evidence type="ECO:0000256" key="1">
    <source>
        <dbReference type="ARBA" id="ARBA00004141"/>
    </source>
</evidence>
<dbReference type="AlphaFoldDB" id="A0A0D2JG14"/>
<feature type="transmembrane region" description="Helical" evidence="6">
    <location>
        <begin position="22"/>
        <end position="45"/>
    </location>
</feature>
<dbReference type="InterPro" id="IPR029020">
    <property type="entry name" value="Ammonium/urea_transptr"/>
</dbReference>
<feature type="transmembrane region" description="Helical" evidence="6">
    <location>
        <begin position="86"/>
        <end position="107"/>
    </location>
</feature>
<dbReference type="PANTHER" id="PTHR11730:SF60">
    <property type="entry name" value="RH50, ISOFORM D"/>
    <property type="match status" value="1"/>
</dbReference>
<evidence type="ECO:0000313" key="9">
    <source>
        <dbReference type="Proteomes" id="UP000054498"/>
    </source>
</evidence>
<accession>A0A0D2JG14</accession>
<dbReference type="GO" id="GO:0097272">
    <property type="term" value="P:ammonium homeostasis"/>
    <property type="evidence" value="ECO:0007669"/>
    <property type="project" value="TreeGrafter"/>
</dbReference>
<dbReference type="PRINTS" id="PR00342">
    <property type="entry name" value="RHESUSRHD"/>
</dbReference>
<gene>
    <name evidence="8" type="ORF">MNEG_9570</name>
</gene>
<dbReference type="InterPro" id="IPR024041">
    <property type="entry name" value="NH4_transpt_AmtB-like_dom"/>
</dbReference>
<feature type="transmembrane region" description="Helical" evidence="6">
    <location>
        <begin position="249"/>
        <end position="267"/>
    </location>
</feature>
<dbReference type="KEGG" id="mng:MNEG_9570"/>
<evidence type="ECO:0000313" key="8">
    <source>
        <dbReference type="EMBL" id="KIY98392.1"/>
    </source>
</evidence>
<dbReference type="OrthoDB" id="534912at2759"/>
<evidence type="ECO:0000256" key="2">
    <source>
        <dbReference type="ARBA" id="ARBA00011036"/>
    </source>
</evidence>
<keyword evidence="9" id="KW-1185">Reference proteome</keyword>
<feature type="transmembrane region" description="Helical" evidence="6">
    <location>
        <begin position="179"/>
        <end position="197"/>
    </location>
</feature>
<evidence type="ECO:0000256" key="6">
    <source>
        <dbReference type="SAM" id="Phobius"/>
    </source>
</evidence>
<dbReference type="Gene3D" id="1.10.3430.10">
    <property type="entry name" value="Ammonium transporter AmtB like domains"/>
    <property type="match status" value="1"/>
</dbReference>
<proteinExistence type="inferred from homology"/>
<feature type="transmembrane region" description="Helical" evidence="6">
    <location>
        <begin position="333"/>
        <end position="355"/>
    </location>
</feature>
<keyword evidence="3 6" id="KW-0812">Transmembrane</keyword>
<evidence type="ECO:0000256" key="5">
    <source>
        <dbReference type="ARBA" id="ARBA00023136"/>
    </source>
</evidence>
<comment type="subcellular location">
    <subcellularLocation>
        <location evidence="1">Membrane</location>
        <topology evidence="1">Multi-pass membrane protein</topology>
    </subcellularLocation>
</comment>
<feature type="transmembrane region" description="Helical" evidence="6">
    <location>
        <begin position="375"/>
        <end position="396"/>
    </location>
</feature>
<dbReference type="GO" id="GO:0008519">
    <property type="term" value="F:ammonium channel activity"/>
    <property type="evidence" value="ECO:0007669"/>
    <property type="project" value="InterPro"/>
</dbReference>
<dbReference type="InterPro" id="IPR002229">
    <property type="entry name" value="RhesusRHD"/>
</dbReference>
<evidence type="ECO:0000259" key="7">
    <source>
        <dbReference type="Pfam" id="PF00909"/>
    </source>
</evidence>
<dbReference type="GO" id="GO:0005886">
    <property type="term" value="C:plasma membrane"/>
    <property type="evidence" value="ECO:0007669"/>
    <property type="project" value="InterPro"/>
</dbReference>
<keyword evidence="4 6" id="KW-1133">Transmembrane helix</keyword>
<dbReference type="Pfam" id="PF00909">
    <property type="entry name" value="Ammonium_transp"/>
    <property type="match status" value="1"/>
</dbReference>
<feature type="transmembrane region" description="Helical" evidence="6">
    <location>
        <begin position="119"/>
        <end position="141"/>
    </location>
</feature>
<keyword evidence="5 6" id="KW-0472">Membrane</keyword>
<sequence>MAIDAEAGAPLLHGSSSFDLKATFSTSLAALLAALLGLLAVFGQFSEEATPAHVDRYYSFLTDVLVMIFLGFGALMTFLKRYSYSAIALNYVTSCLVILEALLLIGWTQQGFGVVTIDLPLMIDAAFCAGAAMISFGAVLGKATPAQLVWLLALEVAPYAATAQLVAGRWEALDVGGSITIHAFGALYGLAASVFLSPKGAGAGHPKNGASYASDMSAMLGTLFLFIYWPSFNGALAAGEQGLCVMNTVIALLGACLAAFVASSAFGNQLNMVHIQNATLAGGVAIGSSANLRLPPAATLAVGIVAGALSTLGYETISPALEKYLGISDTCGVANLHGAPGILGGLASALFSWIYLTPANAPLMIHGTKQPLWQLAGLGVTLGVAIVSGLAAGFVVSKVAVKKQEVEVDNMYDDAVFWHEVDEE</sequence>
<protein>
    <submittedName>
        <fullName evidence="8">Rh-associated glycoprotein</fullName>
    </submittedName>
</protein>
<reference evidence="8 9" key="1">
    <citation type="journal article" date="2013" name="BMC Genomics">
        <title>Reconstruction of the lipid metabolism for the microalga Monoraphidium neglectum from its genome sequence reveals characteristics suitable for biofuel production.</title>
        <authorList>
            <person name="Bogen C."/>
            <person name="Al-Dilaimi A."/>
            <person name="Albersmeier A."/>
            <person name="Wichmann J."/>
            <person name="Grundmann M."/>
            <person name="Rupp O."/>
            <person name="Lauersen K.J."/>
            <person name="Blifernez-Klassen O."/>
            <person name="Kalinowski J."/>
            <person name="Goesmann A."/>
            <person name="Mussgnug J.H."/>
            <person name="Kruse O."/>
        </authorList>
    </citation>
    <scope>NUCLEOTIDE SEQUENCE [LARGE SCALE GENOMIC DNA]</scope>
    <source>
        <strain evidence="8 9">SAG 48.87</strain>
    </source>
</reference>
<organism evidence="8 9">
    <name type="scientific">Monoraphidium neglectum</name>
    <dbReference type="NCBI Taxonomy" id="145388"/>
    <lineage>
        <taxon>Eukaryota</taxon>
        <taxon>Viridiplantae</taxon>
        <taxon>Chlorophyta</taxon>
        <taxon>core chlorophytes</taxon>
        <taxon>Chlorophyceae</taxon>
        <taxon>CS clade</taxon>
        <taxon>Sphaeropleales</taxon>
        <taxon>Selenastraceae</taxon>
        <taxon>Monoraphidium</taxon>
    </lineage>
</organism>
<dbReference type="SUPFAM" id="SSF111352">
    <property type="entry name" value="Ammonium transporter"/>
    <property type="match status" value="1"/>
</dbReference>
<feature type="transmembrane region" description="Helical" evidence="6">
    <location>
        <begin position="57"/>
        <end position="79"/>
    </location>
</feature>
<feature type="transmembrane region" description="Helical" evidence="6">
    <location>
        <begin position="148"/>
        <end position="167"/>
    </location>
</feature>
<feature type="domain" description="Ammonium transporter AmtB-like" evidence="7">
    <location>
        <begin position="57"/>
        <end position="401"/>
    </location>
</feature>
<dbReference type="PANTHER" id="PTHR11730">
    <property type="entry name" value="AMMONIUM TRANSPORTER"/>
    <property type="match status" value="1"/>
</dbReference>
<dbReference type="EMBL" id="KK102200">
    <property type="protein sequence ID" value="KIY98392.1"/>
    <property type="molecule type" value="Genomic_DNA"/>
</dbReference>
<dbReference type="Proteomes" id="UP000054498">
    <property type="component" value="Unassembled WGS sequence"/>
</dbReference>